<protein>
    <submittedName>
        <fullName evidence="1">Uncharacterized protein</fullName>
    </submittedName>
</protein>
<dbReference type="EMBL" id="LN899821">
    <property type="protein sequence ID" value="CUV20575.1"/>
    <property type="molecule type" value="Genomic_DNA"/>
</dbReference>
<organism evidence="1">
    <name type="scientific">Ralstonia solanacearum</name>
    <name type="common">Pseudomonas solanacearum</name>
    <dbReference type="NCBI Taxonomy" id="305"/>
    <lineage>
        <taxon>Bacteria</taxon>
        <taxon>Pseudomonadati</taxon>
        <taxon>Pseudomonadota</taxon>
        <taxon>Betaproteobacteria</taxon>
        <taxon>Burkholderiales</taxon>
        <taxon>Burkholderiaceae</taxon>
        <taxon>Ralstonia</taxon>
        <taxon>Ralstonia solanacearum species complex</taxon>
    </lineage>
</organism>
<proteinExistence type="predicted"/>
<evidence type="ECO:0000313" key="1">
    <source>
        <dbReference type="EMBL" id="CUV20575.1"/>
    </source>
</evidence>
<accession>A0A0S4UEF9</accession>
<name>A0A0S4UEF9_RALSL</name>
<dbReference type="AlphaFoldDB" id="A0A0S4UEF9"/>
<reference evidence="1" key="1">
    <citation type="submission" date="2015-10" db="EMBL/GenBank/DDBJ databases">
        <authorList>
            <person name="Gilbert D.G."/>
        </authorList>
    </citation>
    <scope>NUCLEOTIDE SEQUENCE</scope>
    <source>
        <strain evidence="1">Phyl III-seqv23</strain>
    </source>
</reference>
<sequence>MPSLFDDPGIHAVRRPSLEGAFAGRGDALRQHPLAAGHVDQSLHVGVPDCRSSGIVPRCASPG</sequence>
<gene>
    <name evidence="1" type="ORF">PSS4_v1_1570012</name>
</gene>